<dbReference type="InterPro" id="IPR013766">
    <property type="entry name" value="Thioredoxin_domain"/>
</dbReference>
<dbReference type="EMBL" id="KV878210">
    <property type="protein sequence ID" value="OJJ39738.1"/>
    <property type="molecule type" value="Genomic_DNA"/>
</dbReference>
<dbReference type="RefSeq" id="XP_040693414.1">
    <property type="nucleotide sequence ID" value="XM_040830477.1"/>
</dbReference>
<organism evidence="2 3">
    <name type="scientific">Aspergillus wentii DTO 134E9</name>
    <dbReference type="NCBI Taxonomy" id="1073089"/>
    <lineage>
        <taxon>Eukaryota</taxon>
        <taxon>Fungi</taxon>
        <taxon>Dikarya</taxon>
        <taxon>Ascomycota</taxon>
        <taxon>Pezizomycotina</taxon>
        <taxon>Eurotiomycetes</taxon>
        <taxon>Eurotiomycetidae</taxon>
        <taxon>Eurotiales</taxon>
        <taxon>Aspergillaceae</taxon>
        <taxon>Aspergillus</taxon>
        <taxon>Aspergillus subgen. Cremei</taxon>
    </lineage>
</organism>
<protein>
    <recommendedName>
        <fullName evidence="1">Thioredoxin domain-containing protein</fullName>
    </recommendedName>
</protein>
<keyword evidence="3" id="KW-1185">Reference proteome</keyword>
<dbReference type="PANTHER" id="PTHR10438">
    <property type="entry name" value="THIOREDOXIN"/>
    <property type="match status" value="1"/>
</dbReference>
<proteinExistence type="predicted"/>
<evidence type="ECO:0000313" key="2">
    <source>
        <dbReference type="EMBL" id="OJJ39738.1"/>
    </source>
</evidence>
<dbReference type="VEuPathDB" id="FungiDB:ASPWEDRAFT_169564"/>
<dbReference type="Gene3D" id="3.40.30.10">
    <property type="entry name" value="Glutaredoxin"/>
    <property type="match status" value="1"/>
</dbReference>
<sequence>MTVTVINSHAEFKQIINSGKPVLAHKPENSHVGFYKVNVDEQDQISKEVGIKALPTFIIFHNGVKAGEDVGRSPYELEQLVKRAAAL</sequence>
<feature type="domain" description="Thioredoxin" evidence="1">
    <location>
        <begin position="29"/>
        <end position="82"/>
    </location>
</feature>
<dbReference type="STRING" id="1073089.A0A1L9RY21"/>
<dbReference type="Pfam" id="PF00085">
    <property type="entry name" value="Thioredoxin"/>
    <property type="match status" value="1"/>
</dbReference>
<accession>A0A1L9RY21</accession>
<name>A0A1L9RY21_ASPWE</name>
<dbReference type="InterPro" id="IPR036249">
    <property type="entry name" value="Thioredoxin-like_sf"/>
</dbReference>
<dbReference type="CDD" id="cd02947">
    <property type="entry name" value="TRX_family"/>
    <property type="match status" value="1"/>
</dbReference>
<dbReference type="PANTHER" id="PTHR10438:SF469">
    <property type="entry name" value="THIOREDOXIN"/>
    <property type="match status" value="1"/>
</dbReference>
<reference evidence="3" key="1">
    <citation type="journal article" date="2017" name="Genome Biol.">
        <title>Comparative genomics reveals high biological diversity and specific adaptations in the industrially and medically important fungal genus Aspergillus.</title>
        <authorList>
            <person name="de Vries R.P."/>
            <person name="Riley R."/>
            <person name="Wiebenga A."/>
            <person name="Aguilar-Osorio G."/>
            <person name="Amillis S."/>
            <person name="Uchima C.A."/>
            <person name="Anderluh G."/>
            <person name="Asadollahi M."/>
            <person name="Askin M."/>
            <person name="Barry K."/>
            <person name="Battaglia E."/>
            <person name="Bayram O."/>
            <person name="Benocci T."/>
            <person name="Braus-Stromeyer S.A."/>
            <person name="Caldana C."/>
            <person name="Canovas D."/>
            <person name="Cerqueira G.C."/>
            <person name="Chen F."/>
            <person name="Chen W."/>
            <person name="Choi C."/>
            <person name="Clum A."/>
            <person name="Dos Santos R.A."/>
            <person name="Damasio A.R."/>
            <person name="Diallinas G."/>
            <person name="Emri T."/>
            <person name="Fekete E."/>
            <person name="Flipphi M."/>
            <person name="Freyberg S."/>
            <person name="Gallo A."/>
            <person name="Gournas C."/>
            <person name="Habgood R."/>
            <person name="Hainaut M."/>
            <person name="Harispe M.L."/>
            <person name="Henrissat B."/>
            <person name="Hilden K.S."/>
            <person name="Hope R."/>
            <person name="Hossain A."/>
            <person name="Karabika E."/>
            <person name="Karaffa L."/>
            <person name="Karanyi Z."/>
            <person name="Krasevec N."/>
            <person name="Kuo A."/>
            <person name="Kusch H."/>
            <person name="LaButti K."/>
            <person name="Lagendijk E.L."/>
            <person name="Lapidus A."/>
            <person name="Levasseur A."/>
            <person name="Lindquist E."/>
            <person name="Lipzen A."/>
            <person name="Logrieco A.F."/>
            <person name="MacCabe A."/>
            <person name="Maekelae M.R."/>
            <person name="Malavazi I."/>
            <person name="Melin P."/>
            <person name="Meyer V."/>
            <person name="Mielnichuk N."/>
            <person name="Miskei M."/>
            <person name="Molnar A.P."/>
            <person name="Mule G."/>
            <person name="Ngan C.Y."/>
            <person name="Orejas M."/>
            <person name="Orosz E."/>
            <person name="Ouedraogo J.P."/>
            <person name="Overkamp K.M."/>
            <person name="Park H.-S."/>
            <person name="Perrone G."/>
            <person name="Piumi F."/>
            <person name="Punt P.J."/>
            <person name="Ram A.F."/>
            <person name="Ramon A."/>
            <person name="Rauscher S."/>
            <person name="Record E."/>
            <person name="Riano-Pachon D.M."/>
            <person name="Robert V."/>
            <person name="Roehrig J."/>
            <person name="Ruller R."/>
            <person name="Salamov A."/>
            <person name="Salih N.S."/>
            <person name="Samson R.A."/>
            <person name="Sandor E."/>
            <person name="Sanguinetti M."/>
            <person name="Schuetze T."/>
            <person name="Sepcic K."/>
            <person name="Shelest E."/>
            <person name="Sherlock G."/>
            <person name="Sophianopoulou V."/>
            <person name="Squina F.M."/>
            <person name="Sun H."/>
            <person name="Susca A."/>
            <person name="Todd R.B."/>
            <person name="Tsang A."/>
            <person name="Unkles S.E."/>
            <person name="van de Wiele N."/>
            <person name="van Rossen-Uffink D."/>
            <person name="Oliveira J.V."/>
            <person name="Vesth T.C."/>
            <person name="Visser J."/>
            <person name="Yu J.-H."/>
            <person name="Zhou M."/>
            <person name="Andersen M.R."/>
            <person name="Archer D.B."/>
            <person name="Baker S.E."/>
            <person name="Benoit I."/>
            <person name="Brakhage A.A."/>
            <person name="Braus G.H."/>
            <person name="Fischer R."/>
            <person name="Frisvad J.C."/>
            <person name="Goldman G.H."/>
            <person name="Houbraken J."/>
            <person name="Oakley B."/>
            <person name="Pocsi I."/>
            <person name="Scazzocchio C."/>
            <person name="Seiboth B."/>
            <person name="vanKuyk P.A."/>
            <person name="Wortman J."/>
            <person name="Dyer P.S."/>
            <person name="Grigoriev I.V."/>
        </authorList>
    </citation>
    <scope>NUCLEOTIDE SEQUENCE [LARGE SCALE GENOMIC DNA]</scope>
    <source>
        <strain evidence="3">DTO 134E9</strain>
    </source>
</reference>
<gene>
    <name evidence="2" type="ORF">ASPWEDRAFT_169564</name>
</gene>
<evidence type="ECO:0000259" key="1">
    <source>
        <dbReference type="Pfam" id="PF00085"/>
    </source>
</evidence>
<dbReference type="SUPFAM" id="SSF52833">
    <property type="entry name" value="Thioredoxin-like"/>
    <property type="match status" value="1"/>
</dbReference>
<dbReference type="InterPro" id="IPR050620">
    <property type="entry name" value="Thioredoxin_H-type-like"/>
</dbReference>
<evidence type="ECO:0000313" key="3">
    <source>
        <dbReference type="Proteomes" id="UP000184383"/>
    </source>
</evidence>
<dbReference type="OrthoDB" id="10263751at2759"/>
<dbReference type="AlphaFoldDB" id="A0A1L9RY21"/>
<dbReference type="GeneID" id="63746325"/>
<dbReference type="Proteomes" id="UP000184383">
    <property type="component" value="Unassembled WGS sequence"/>
</dbReference>